<comment type="similarity">
    <text evidence="3 6">Belongs to the MoeA family.</text>
</comment>
<evidence type="ECO:0000259" key="7">
    <source>
        <dbReference type="SMART" id="SM00852"/>
    </source>
</evidence>
<keyword evidence="6" id="KW-0808">Transferase</keyword>
<dbReference type="SMART" id="SM00852">
    <property type="entry name" value="MoCF_biosynth"/>
    <property type="match status" value="1"/>
</dbReference>
<keyword evidence="6" id="KW-0460">Magnesium</keyword>
<gene>
    <name evidence="8" type="primary">moeA</name>
    <name evidence="8" type="ORF">GCM10010960_19970</name>
</gene>
<feature type="domain" description="MoaB/Mog" evidence="7">
    <location>
        <begin position="185"/>
        <end position="325"/>
    </location>
</feature>
<dbReference type="InterPro" id="IPR005110">
    <property type="entry name" value="MoeA_linker/N"/>
</dbReference>
<reference evidence="8" key="1">
    <citation type="journal article" date="2014" name="Int. J. Syst. Evol. Microbiol.">
        <title>Complete genome sequence of Corynebacterium casei LMG S-19264T (=DSM 44701T), isolated from a smear-ripened cheese.</title>
        <authorList>
            <consortium name="US DOE Joint Genome Institute (JGI-PGF)"/>
            <person name="Walter F."/>
            <person name="Albersmeier A."/>
            <person name="Kalinowski J."/>
            <person name="Ruckert C."/>
        </authorList>
    </citation>
    <scope>NUCLEOTIDE SEQUENCE</scope>
    <source>
        <strain evidence="8">CGMCC 1.12726</strain>
    </source>
</reference>
<dbReference type="InterPro" id="IPR005111">
    <property type="entry name" value="MoeA_C_domain_IV"/>
</dbReference>
<dbReference type="InterPro" id="IPR008284">
    <property type="entry name" value="MoCF_biosynth_CS"/>
</dbReference>
<evidence type="ECO:0000256" key="6">
    <source>
        <dbReference type="RuleBase" id="RU365090"/>
    </source>
</evidence>
<proteinExistence type="inferred from homology"/>
<dbReference type="InterPro" id="IPR038987">
    <property type="entry name" value="MoeA-like"/>
</dbReference>
<evidence type="ECO:0000256" key="2">
    <source>
        <dbReference type="ARBA" id="ARBA00005046"/>
    </source>
</evidence>
<dbReference type="SUPFAM" id="SSF63867">
    <property type="entry name" value="MoeA C-terminal domain-like"/>
    <property type="match status" value="1"/>
</dbReference>
<dbReference type="AlphaFoldDB" id="A0A917CUR5"/>
<evidence type="ECO:0000256" key="1">
    <source>
        <dbReference type="ARBA" id="ARBA00002901"/>
    </source>
</evidence>
<evidence type="ECO:0000313" key="9">
    <source>
        <dbReference type="Proteomes" id="UP000632858"/>
    </source>
</evidence>
<dbReference type="Gene3D" id="3.40.980.10">
    <property type="entry name" value="MoaB/Mog-like domain"/>
    <property type="match status" value="1"/>
</dbReference>
<evidence type="ECO:0000313" key="8">
    <source>
        <dbReference type="EMBL" id="GGF98369.1"/>
    </source>
</evidence>
<dbReference type="InterPro" id="IPR001453">
    <property type="entry name" value="MoaB/Mog_dom"/>
</dbReference>
<keyword evidence="4 6" id="KW-0501">Molybdenum cofactor biosynthesis</keyword>
<dbReference type="PANTHER" id="PTHR10192">
    <property type="entry name" value="MOLYBDOPTERIN BIOSYNTHESIS PROTEIN"/>
    <property type="match status" value="1"/>
</dbReference>
<dbReference type="SUPFAM" id="SSF63882">
    <property type="entry name" value="MoeA N-terminal region -like"/>
    <property type="match status" value="1"/>
</dbReference>
<keyword evidence="6" id="KW-0479">Metal-binding</keyword>
<keyword evidence="9" id="KW-1185">Reference proteome</keyword>
<evidence type="ECO:0000256" key="3">
    <source>
        <dbReference type="ARBA" id="ARBA00010763"/>
    </source>
</evidence>
<comment type="pathway">
    <text evidence="2 6">Cofactor biosynthesis; molybdopterin biosynthesis.</text>
</comment>
<protein>
    <recommendedName>
        <fullName evidence="6">Molybdopterin molybdenumtransferase</fullName>
        <ecNumber evidence="6">2.10.1.1</ecNumber>
    </recommendedName>
</protein>
<dbReference type="GO" id="GO:0005829">
    <property type="term" value="C:cytosol"/>
    <property type="evidence" value="ECO:0007669"/>
    <property type="project" value="TreeGrafter"/>
</dbReference>
<dbReference type="GO" id="GO:0046872">
    <property type="term" value="F:metal ion binding"/>
    <property type="evidence" value="ECO:0007669"/>
    <property type="project" value="UniProtKB-UniRule"/>
</dbReference>
<comment type="catalytic activity">
    <reaction evidence="5">
        <text>adenylyl-molybdopterin + molybdate = Mo-molybdopterin + AMP + H(+)</text>
        <dbReference type="Rhea" id="RHEA:35047"/>
        <dbReference type="ChEBI" id="CHEBI:15378"/>
        <dbReference type="ChEBI" id="CHEBI:36264"/>
        <dbReference type="ChEBI" id="CHEBI:62727"/>
        <dbReference type="ChEBI" id="CHEBI:71302"/>
        <dbReference type="ChEBI" id="CHEBI:456215"/>
        <dbReference type="EC" id="2.10.1.1"/>
    </reaction>
</comment>
<dbReference type="InterPro" id="IPR036425">
    <property type="entry name" value="MoaB/Mog-like_dom_sf"/>
</dbReference>
<comment type="cofactor">
    <cofactor evidence="6">
        <name>Mg(2+)</name>
        <dbReference type="ChEBI" id="CHEBI:18420"/>
    </cofactor>
</comment>
<dbReference type="PANTHER" id="PTHR10192:SF5">
    <property type="entry name" value="GEPHYRIN"/>
    <property type="match status" value="1"/>
</dbReference>
<dbReference type="EC" id="2.10.1.1" evidence="6"/>
<organism evidence="8 9">
    <name type="scientific">Arenimonas maotaiensis</name>
    <dbReference type="NCBI Taxonomy" id="1446479"/>
    <lineage>
        <taxon>Bacteria</taxon>
        <taxon>Pseudomonadati</taxon>
        <taxon>Pseudomonadota</taxon>
        <taxon>Gammaproteobacteria</taxon>
        <taxon>Lysobacterales</taxon>
        <taxon>Lysobacteraceae</taxon>
        <taxon>Arenimonas</taxon>
    </lineage>
</organism>
<dbReference type="SUPFAM" id="SSF53218">
    <property type="entry name" value="Molybdenum cofactor biosynthesis proteins"/>
    <property type="match status" value="1"/>
</dbReference>
<dbReference type="Pfam" id="PF00994">
    <property type="entry name" value="MoCF_biosynth"/>
    <property type="match status" value="1"/>
</dbReference>
<comment type="function">
    <text evidence="1 6">Catalyzes the insertion of molybdate into adenylated molybdopterin with the concomitant release of AMP.</text>
</comment>
<reference evidence="8" key="2">
    <citation type="submission" date="2020-09" db="EMBL/GenBank/DDBJ databases">
        <authorList>
            <person name="Sun Q."/>
            <person name="Zhou Y."/>
        </authorList>
    </citation>
    <scope>NUCLEOTIDE SEQUENCE</scope>
    <source>
        <strain evidence="8">CGMCC 1.12726</strain>
    </source>
</reference>
<dbReference type="Proteomes" id="UP000632858">
    <property type="component" value="Unassembled WGS sequence"/>
</dbReference>
<dbReference type="Pfam" id="PF03454">
    <property type="entry name" value="MoeA_C"/>
    <property type="match status" value="1"/>
</dbReference>
<dbReference type="InterPro" id="IPR036688">
    <property type="entry name" value="MoeA_C_domain_IV_sf"/>
</dbReference>
<dbReference type="Gene3D" id="3.90.105.10">
    <property type="entry name" value="Molybdopterin biosynthesis moea protein, domain 2"/>
    <property type="match status" value="1"/>
</dbReference>
<evidence type="ECO:0000256" key="5">
    <source>
        <dbReference type="ARBA" id="ARBA00047317"/>
    </source>
</evidence>
<dbReference type="Gene3D" id="2.170.190.11">
    <property type="entry name" value="Molybdopterin biosynthesis moea protein, domain 3"/>
    <property type="match status" value="1"/>
</dbReference>
<keyword evidence="6" id="KW-0500">Molybdenum</keyword>
<accession>A0A917CUR5</accession>
<dbReference type="Gene3D" id="2.40.340.10">
    <property type="entry name" value="MoeA, C-terminal, domain IV"/>
    <property type="match status" value="1"/>
</dbReference>
<dbReference type="Pfam" id="PF03453">
    <property type="entry name" value="MoeA_N"/>
    <property type="match status" value="1"/>
</dbReference>
<dbReference type="GO" id="GO:0061599">
    <property type="term" value="F:molybdopterin molybdotransferase activity"/>
    <property type="evidence" value="ECO:0007669"/>
    <property type="project" value="UniProtKB-UniRule"/>
</dbReference>
<dbReference type="EMBL" id="BMFO01000006">
    <property type="protein sequence ID" value="GGF98369.1"/>
    <property type="molecule type" value="Genomic_DNA"/>
</dbReference>
<dbReference type="InterPro" id="IPR036135">
    <property type="entry name" value="MoeA_linker/N_sf"/>
</dbReference>
<comment type="caution">
    <text evidence="8">The sequence shown here is derived from an EMBL/GenBank/DDBJ whole genome shotgun (WGS) entry which is preliminary data.</text>
</comment>
<dbReference type="PROSITE" id="PS01079">
    <property type="entry name" value="MOCF_BIOSYNTHESIS_2"/>
    <property type="match status" value="1"/>
</dbReference>
<evidence type="ECO:0000256" key="4">
    <source>
        <dbReference type="ARBA" id="ARBA00023150"/>
    </source>
</evidence>
<sequence>MENRVISFREALAAVRAHAPMLPVETVAAAQALGRVLAEDVVAPEDLPGFDNAAMDGFALGPAHLAFPPDTPIPVSRRQFAGDGHGVMDGGACQIMTGARLPLGAVAVVPIERVQLDGAWDAPGGLRIRLAETVAPDANIRRAGQDVQAGQAVLVAGTRLAPKHLLLLAALGIGVVVVRAVPKAAVLCTGSELLAEHEAPRDGHIRNANGPYLCAALAAMGAEVVLYRAVPDALEAYTDAVRAAEAAGAHVIVSTGAVSMGVHDFVPAALQSMRAETVFHKLAMRPGKPTLFALLPSGALLFGLPGNPMSSACGLRFFVQTALRAMQGRPPERPRHAVLMQALDKKPDWTLLQRAALADDDGVLRVQLLPDQESFRIQPFVQADVWALLPPDAAHLPTGSVLAVYPIDGAD</sequence>
<dbReference type="CDD" id="cd00887">
    <property type="entry name" value="MoeA"/>
    <property type="match status" value="1"/>
</dbReference>
<dbReference type="GO" id="GO:0006777">
    <property type="term" value="P:Mo-molybdopterin cofactor biosynthetic process"/>
    <property type="evidence" value="ECO:0007669"/>
    <property type="project" value="UniProtKB-UniRule"/>
</dbReference>
<name>A0A917CUR5_9GAMM</name>